<proteinExistence type="inferred from homology"/>
<dbReference type="PANTHER" id="PTHR11067:SF9">
    <property type="entry name" value="INOSINE TRIPHOSPHATE PYROPHOSPHATASE"/>
    <property type="match status" value="1"/>
</dbReference>
<dbReference type="Gene3D" id="3.90.950.10">
    <property type="match status" value="1"/>
</dbReference>
<comment type="catalytic activity">
    <reaction evidence="10">
        <text>ITP + H2O = IMP + diphosphate + H(+)</text>
        <dbReference type="Rhea" id="RHEA:29399"/>
        <dbReference type="ChEBI" id="CHEBI:15377"/>
        <dbReference type="ChEBI" id="CHEBI:15378"/>
        <dbReference type="ChEBI" id="CHEBI:33019"/>
        <dbReference type="ChEBI" id="CHEBI:58053"/>
        <dbReference type="ChEBI" id="CHEBI:61402"/>
        <dbReference type="EC" id="3.6.1.66"/>
    </reaction>
</comment>
<comment type="similarity">
    <text evidence="1 10 11">Belongs to the HAM1 NTPase family.</text>
</comment>
<dbReference type="eggNOG" id="COG0127">
    <property type="taxonomic scope" value="Bacteria"/>
</dbReference>
<dbReference type="HOGENOM" id="CLU_082080_0_3_6"/>
<dbReference type="FunFam" id="3.90.950.10:FF:000001">
    <property type="entry name" value="dITP/XTP pyrophosphatase"/>
    <property type="match status" value="1"/>
</dbReference>
<dbReference type="KEGG" id="sry:M621_21380"/>
<name>S4YKT4_SERPL</name>
<dbReference type="GO" id="GO:0046872">
    <property type="term" value="F:metal ion binding"/>
    <property type="evidence" value="ECO:0007669"/>
    <property type="project" value="UniProtKB-KW"/>
</dbReference>
<comment type="cofactor">
    <cofactor evidence="10">
        <name>Mg(2+)</name>
        <dbReference type="ChEBI" id="CHEBI:18420"/>
    </cofactor>
    <text evidence="10">Binds 1 Mg(2+) ion per subunit.</text>
</comment>
<accession>S4YKT4</accession>
<feature type="binding site" evidence="10">
    <location>
        <begin position="188"/>
        <end position="189"/>
    </location>
    <ligand>
        <name>substrate</name>
    </ligand>
</feature>
<dbReference type="GO" id="GO:0035870">
    <property type="term" value="F:dITP diphosphatase activity"/>
    <property type="evidence" value="ECO:0007669"/>
    <property type="project" value="UniProtKB-UniRule"/>
</dbReference>
<dbReference type="GO" id="GO:0009146">
    <property type="term" value="P:purine nucleoside triphosphate catabolic process"/>
    <property type="evidence" value="ECO:0007669"/>
    <property type="project" value="UniProtKB-UniRule"/>
</dbReference>
<dbReference type="GO" id="GO:0000166">
    <property type="term" value="F:nucleotide binding"/>
    <property type="evidence" value="ECO:0007669"/>
    <property type="project" value="UniProtKB-KW"/>
</dbReference>
<dbReference type="SUPFAM" id="SSF52972">
    <property type="entry name" value="ITPase-like"/>
    <property type="match status" value="1"/>
</dbReference>
<dbReference type="GO" id="GO:0036220">
    <property type="term" value="F:ITP diphosphatase activity"/>
    <property type="evidence" value="ECO:0007669"/>
    <property type="project" value="UniProtKB-UniRule"/>
</dbReference>
<dbReference type="GO" id="GO:0009117">
    <property type="term" value="P:nucleotide metabolic process"/>
    <property type="evidence" value="ECO:0007669"/>
    <property type="project" value="UniProtKB-KW"/>
</dbReference>
<dbReference type="HAMAP" id="MF_01405">
    <property type="entry name" value="Non_canon_purine_NTPase"/>
    <property type="match status" value="1"/>
</dbReference>
<sequence length="203" mass="21509">MFKVVIMQKVVLATGNPGKVRELADLLADFGLNVVAQTELGVDSAEETGLTFIENAILKARHAAQITGLPAIADDSGLAVDALGGAPGIYSARYAGVDASDQQNLDKLLVALKDVPQGSRGAQFHCVLVYMRHAEDPTPLVFHGSWAGEIIFESAGAGGFGYDPVFYVPELGRTAAELSRDEKSAVSHRGKALKLMLEAMRNA</sequence>
<evidence type="ECO:0000256" key="3">
    <source>
        <dbReference type="ARBA" id="ARBA00022723"/>
    </source>
</evidence>
<comment type="subunit">
    <text evidence="2 10">Homodimer.</text>
</comment>
<comment type="catalytic activity">
    <reaction evidence="9 10">
        <text>XTP + H2O = XMP + diphosphate + H(+)</text>
        <dbReference type="Rhea" id="RHEA:28610"/>
        <dbReference type="ChEBI" id="CHEBI:15377"/>
        <dbReference type="ChEBI" id="CHEBI:15378"/>
        <dbReference type="ChEBI" id="CHEBI:33019"/>
        <dbReference type="ChEBI" id="CHEBI:57464"/>
        <dbReference type="ChEBI" id="CHEBI:61314"/>
        <dbReference type="EC" id="3.6.1.66"/>
    </reaction>
</comment>
<dbReference type="Pfam" id="PF01725">
    <property type="entry name" value="Ham1p_like"/>
    <property type="match status" value="1"/>
</dbReference>
<dbReference type="EC" id="3.6.1.66" evidence="10"/>
<dbReference type="InterPro" id="IPR020922">
    <property type="entry name" value="dITP/XTP_pyrophosphatase"/>
</dbReference>
<dbReference type="GO" id="GO:0036222">
    <property type="term" value="F:XTP diphosphatase activity"/>
    <property type="evidence" value="ECO:0007669"/>
    <property type="project" value="UniProtKB-UniRule"/>
</dbReference>
<keyword evidence="7 10" id="KW-0546">Nucleotide metabolism</keyword>
<keyword evidence="6 10" id="KW-0460">Magnesium</keyword>
<evidence type="ECO:0000256" key="11">
    <source>
        <dbReference type="RuleBase" id="RU003781"/>
    </source>
</evidence>
<feature type="active site" description="Proton acceptor" evidence="10">
    <location>
        <position position="75"/>
    </location>
</feature>
<dbReference type="NCBIfam" id="NF011397">
    <property type="entry name" value="PRK14822.1"/>
    <property type="match status" value="1"/>
</dbReference>
<comment type="function">
    <text evidence="10">Pyrophosphatase that catalyzes the hydrolysis of nucleoside triphosphates to their monophosphate derivatives, with a high preference for the non-canonical purine nucleotides XTP (xanthosine triphosphate), dITP (deoxyinosine triphosphate) and ITP. Seems to function as a house-cleaning enzyme that removes non-canonical purine nucleotides from the nucleotide pool, thus preventing their incorporation into DNA/RNA and avoiding chromosomal lesions.</text>
</comment>
<evidence type="ECO:0000313" key="13">
    <source>
        <dbReference type="Proteomes" id="UP000014900"/>
    </source>
</evidence>
<evidence type="ECO:0000256" key="6">
    <source>
        <dbReference type="ARBA" id="ARBA00022842"/>
    </source>
</evidence>
<dbReference type="InterPro" id="IPR029001">
    <property type="entry name" value="ITPase-like_fam"/>
</dbReference>
<evidence type="ECO:0000256" key="1">
    <source>
        <dbReference type="ARBA" id="ARBA00008023"/>
    </source>
</evidence>
<dbReference type="GO" id="GO:0017111">
    <property type="term" value="F:ribonucleoside triphosphate phosphatase activity"/>
    <property type="evidence" value="ECO:0007669"/>
    <property type="project" value="InterPro"/>
</dbReference>
<comment type="catalytic activity">
    <reaction evidence="8 10">
        <text>dITP + H2O = dIMP + diphosphate + H(+)</text>
        <dbReference type="Rhea" id="RHEA:28342"/>
        <dbReference type="ChEBI" id="CHEBI:15377"/>
        <dbReference type="ChEBI" id="CHEBI:15378"/>
        <dbReference type="ChEBI" id="CHEBI:33019"/>
        <dbReference type="ChEBI" id="CHEBI:61194"/>
        <dbReference type="ChEBI" id="CHEBI:61382"/>
        <dbReference type="EC" id="3.6.1.66"/>
    </reaction>
</comment>
<evidence type="ECO:0000256" key="2">
    <source>
        <dbReference type="ARBA" id="ARBA00011738"/>
    </source>
</evidence>
<feature type="binding site" evidence="10">
    <location>
        <begin position="160"/>
        <end position="163"/>
    </location>
    <ligand>
        <name>substrate</name>
    </ligand>
</feature>
<dbReference type="NCBIfam" id="TIGR00042">
    <property type="entry name" value="RdgB/HAM1 family non-canonical purine NTP pyrophosphatase"/>
    <property type="match status" value="1"/>
</dbReference>
<feature type="binding site" evidence="10">
    <location>
        <position position="75"/>
    </location>
    <ligand>
        <name>Mg(2+)</name>
        <dbReference type="ChEBI" id="CHEBI:18420"/>
    </ligand>
</feature>
<evidence type="ECO:0000256" key="10">
    <source>
        <dbReference type="HAMAP-Rule" id="MF_01405"/>
    </source>
</evidence>
<feature type="binding site" evidence="10">
    <location>
        <position position="76"/>
    </location>
    <ligand>
        <name>substrate</name>
    </ligand>
</feature>
<organism evidence="12 13">
    <name type="scientific">Serratia plymuthica S13</name>
    <dbReference type="NCBI Taxonomy" id="1348660"/>
    <lineage>
        <taxon>Bacteria</taxon>
        <taxon>Pseudomonadati</taxon>
        <taxon>Pseudomonadota</taxon>
        <taxon>Gammaproteobacteria</taxon>
        <taxon>Enterobacterales</taxon>
        <taxon>Yersiniaceae</taxon>
        <taxon>Serratia</taxon>
    </lineage>
</organism>
<dbReference type="AlphaFoldDB" id="S4YKT4"/>
<feature type="binding site" evidence="10">
    <location>
        <position position="46"/>
    </location>
    <ligand>
        <name>Mg(2+)</name>
        <dbReference type="ChEBI" id="CHEBI:18420"/>
    </ligand>
</feature>
<evidence type="ECO:0000313" key="12">
    <source>
        <dbReference type="EMBL" id="AGP45972.1"/>
    </source>
</evidence>
<keyword evidence="4 10" id="KW-0547">Nucleotide-binding</keyword>
<dbReference type="PANTHER" id="PTHR11067">
    <property type="entry name" value="INOSINE TRIPHOSPHATE PYROPHOSPHATASE/HAM1 PROTEIN"/>
    <property type="match status" value="1"/>
</dbReference>
<dbReference type="Proteomes" id="UP000014900">
    <property type="component" value="Chromosome"/>
</dbReference>
<dbReference type="GO" id="GO:0005829">
    <property type="term" value="C:cytosol"/>
    <property type="evidence" value="ECO:0007669"/>
    <property type="project" value="TreeGrafter"/>
</dbReference>
<feature type="binding site" evidence="10">
    <location>
        <begin position="14"/>
        <end position="19"/>
    </location>
    <ligand>
        <name>substrate</name>
    </ligand>
</feature>
<evidence type="ECO:0000256" key="9">
    <source>
        <dbReference type="ARBA" id="ARBA00052017"/>
    </source>
</evidence>
<evidence type="ECO:0000256" key="7">
    <source>
        <dbReference type="ARBA" id="ARBA00023080"/>
    </source>
</evidence>
<keyword evidence="3 10" id="KW-0479">Metal-binding</keyword>
<protein>
    <recommendedName>
        <fullName evidence="10">dITP/XTP pyrophosphatase</fullName>
        <ecNumber evidence="10">3.6.1.66</ecNumber>
    </recommendedName>
    <alternativeName>
        <fullName evidence="10">Non-canonical purine NTP pyrophosphatase</fullName>
    </alternativeName>
    <alternativeName>
        <fullName evidence="10">Non-standard purine NTP pyrophosphatase</fullName>
    </alternativeName>
    <alternativeName>
        <fullName evidence="10">Nucleoside-triphosphate diphosphatase</fullName>
    </alternativeName>
    <alternativeName>
        <fullName evidence="10">Nucleoside-triphosphate pyrophosphatase</fullName>
        <shortName evidence="10">NTPase</shortName>
    </alternativeName>
</protein>
<dbReference type="PATRIC" id="fig|1348660.3.peg.4200"/>
<evidence type="ECO:0000256" key="5">
    <source>
        <dbReference type="ARBA" id="ARBA00022801"/>
    </source>
</evidence>
<gene>
    <name evidence="12" type="ORF">M621_21380</name>
</gene>
<dbReference type="InterPro" id="IPR002637">
    <property type="entry name" value="RdgB/HAM1"/>
</dbReference>
<dbReference type="EMBL" id="CP006566">
    <property type="protein sequence ID" value="AGP45972.1"/>
    <property type="molecule type" value="Genomic_DNA"/>
</dbReference>
<keyword evidence="5 10" id="KW-0378">Hydrolase</keyword>
<evidence type="ECO:0000256" key="4">
    <source>
        <dbReference type="ARBA" id="ARBA00022741"/>
    </source>
</evidence>
<evidence type="ECO:0000256" key="8">
    <source>
        <dbReference type="ARBA" id="ARBA00051875"/>
    </source>
</evidence>
<dbReference type="CDD" id="cd00515">
    <property type="entry name" value="HAM1"/>
    <property type="match status" value="1"/>
</dbReference>
<reference evidence="12 13" key="1">
    <citation type="journal article" date="2013" name="Genome Announc.">
        <title>Genome Sequence of Serratia plymuthica Strain S13, an Endophyte with Germination- and Plant-Growth-Promoting Activity from the Flower of Styrian Oil Pumpkin.</title>
        <authorList>
            <person name="Muller H."/>
            <person name="Furnkranz M."/>
            <person name="Grube M."/>
            <person name="Berg G."/>
        </authorList>
    </citation>
    <scope>NUCLEOTIDE SEQUENCE [LARGE SCALE GENOMIC DNA]</scope>
    <source>
        <strain evidence="12">S13</strain>
    </source>
</reference>
<feature type="binding site" evidence="10">
    <location>
        <position position="183"/>
    </location>
    <ligand>
        <name>substrate</name>
    </ligand>
</feature>